<dbReference type="Pfam" id="PF01302">
    <property type="entry name" value="CAP_GLY"/>
    <property type="match status" value="1"/>
</dbReference>
<dbReference type="Proteomes" id="UP001211907">
    <property type="component" value="Unassembled WGS sequence"/>
</dbReference>
<proteinExistence type="predicted"/>
<sequence length="296" mass="32548">MNKAKVGDRVAVDRKSRKDWGIVQFVGTTDFGIGEWIGVELDQSEAGNNDGSTSTVTTTVVDSSVRHPRVVLDTRLLTSTLTIASQPNLPVSSTSAATSTRTRTQNSAAVSLAHAILPTDRSKAAKLPVATKPKNFQDSKSTVKPNKQTVTEPRPGSETVVIKIRSCLPGNEDRIYRFNLPKIVSLEAFKDAVQKKVKNSLKIKSLTFNDNGDIVYIEDNDDFFLAQSAPQIIVHWKTAATNFSPIASDAVLSTTTKFLTDEPSKAAYDPPKSWELVLFQDWKCHGGNDDHDWFVR</sequence>
<dbReference type="AlphaFoldDB" id="A0AAD5SY91"/>
<dbReference type="SUPFAM" id="SSF74924">
    <property type="entry name" value="Cap-Gly domain"/>
    <property type="match status" value="1"/>
</dbReference>
<keyword evidence="4" id="KW-1185">Reference proteome</keyword>
<feature type="compositionally biased region" description="Polar residues" evidence="1">
    <location>
        <begin position="134"/>
        <end position="151"/>
    </location>
</feature>
<evidence type="ECO:0000313" key="4">
    <source>
        <dbReference type="Proteomes" id="UP001211907"/>
    </source>
</evidence>
<reference evidence="3" key="1">
    <citation type="submission" date="2020-05" db="EMBL/GenBank/DDBJ databases">
        <title>Phylogenomic resolution of chytrid fungi.</title>
        <authorList>
            <person name="Stajich J.E."/>
            <person name="Amses K."/>
            <person name="Simmons R."/>
            <person name="Seto K."/>
            <person name="Myers J."/>
            <person name="Bonds A."/>
            <person name="Quandt C.A."/>
            <person name="Barry K."/>
            <person name="Liu P."/>
            <person name="Grigoriev I."/>
            <person name="Longcore J.E."/>
            <person name="James T.Y."/>
        </authorList>
    </citation>
    <scope>NUCLEOTIDE SEQUENCE</scope>
    <source>
        <strain evidence="3">JEL0513</strain>
    </source>
</reference>
<comment type="caution">
    <text evidence="3">The sequence shown here is derived from an EMBL/GenBank/DDBJ whole genome shotgun (WGS) entry which is preliminary data.</text>
</comment>
<accession>A0AAD5SY91</accession>
<evidence type="ECO:0000259" key="2">
    <source>
        <dbReference type="PROSITE" id="PS50245"/>
    </source>
</evidence>
<protein>
    <recommendedName>
        <fullName evidence="2">CAP-Gly domain-containing protein</fullName>
    </recommendedName>
</protein>
<evidence type="ECO:0000313" key="3">
    <source>
        <dbReference type="EMBL" id="KAJ3117900.1"/>
    </source>
</evidence>
<dbReference type="PROSITE" id="PS50245">
    <property type="entry name" value="CAP_GLY_2"/>
    <property type="match status" value="1"/>
</dbReference>
<dbReference type="InterPro" id="IPR000938">
    <property type="entry name" value="CAP-Gly_domain"/>
</dbReference>
<feature type="region of interest" description="Disordered" evidence="1">
    <location>
        <begin position="134"/>
        <end position="155"/>
    </location>
</feature>
<dbReference type="InterPro" id="IPR036859">
    <property type="entry name" value="CAP-Gly_dom_sf"/>
</dbReference>
<gene>
    <name evidence="3" type="ORF">HK100_000718</name>
</gene>
<organism evidence="3 4">
    <name type="scientific">Physocladia obscura</name>
    <dbReference type="NCBI Taxonomy" id="109957"/>
    <lineage>
        <taxon>Eukaryota</taxon>
        <taxon>Fungi</taxon>
        <taxon>Fungi incertae sedis</taxon>
        <taxon>Chytridiomycota</taxon>
        <taxon>Chytridiomycota incertae sedis</taxon>
        <taxon>Chytridiomycetes</taxon>
        <taxon>Chytridiales</taxon>
        <taxon>Chytriomycetaceae</taxon>
        <taxon>Physocladia</taxon>
    </lineage>
</organism>
<dbReference type="EMBL" id="JADGJH010001146">
    <property type="protein sequence ID" value="KAJ3117900.1"/>
    <property type="molecule type" value="Genomic_DNA"/>
</dbReference>
<evidence type="ECO:0000256" key="1">
    <source>
        <dbReference type="SAM" id="MobiDB-lite"/>
    </source>
</evidence>
<name>A0AAD5SY91_9FUNG</name>
<feature type="domain" description="CAP-Gly" evidence="2">
    <location>
        <begin position="27"/>
        <end position="52"/>
    </location>
</feature>
<dbReference type="SMART" id="SM01052">
    <property type="entry name" value="CAP_GLY"/>
    <property type="match status" value="1"/>
</dbReference>
<dbReference type="Gene3D" id="2.30.30.190">
    <property type="entry name" value="CAP Gly-rich-like domain"/>
    <property type="match status" value="1"/>
</dbReference>